<dbReference type="GO" id="GO:0022857">
    <property type="term" value="F:transmembrane transporter activity"/>
    <property type="evidence" value="ECO:0007669"/>
    <property type="project" value="InterPro"/>
</dbReference>
<dbReference type="InterPro" id="IPR011701">
    <property type="entry name" value="MFS"/>
</dbReference>
<organism evidence="11 12">
    <name type="scientific">Kribbella rubisoli</name>
    <dbReference type="NCBI Taxonomy" id="3075929"/>
    <lineage>
        <taxon>Bacteria</taxon>
        <taxon>Bacillati</taxon>
        <taxon>Actinomycetota</taxon>
        <taxon>Actinomycetes</taxon>
        <taxon>Propionibacteriales</taxon>
        <taxon>Kribbellaceae</taxon>
        <taxon>Kribbella</taxon>
    </lineage>
</organism>
<dbReference type="Pfam" id="PF07690">
    <property type="entry name" value="MFS_1"/>
    <property type="match status" value="1"/>
</dbReference>
<dbReference type="Gene3D" id="1.20.1250.20">
    <property type="entry name" value="MFS general substrate transporter like domains"/>
    <property type="match status" value="1"/>
</dbReference>
<comment type="similarity">
    <text evidence="2">Belongs to the major facilitator superfamily. TCR/Tet family.</text>
</comment>
<name>A0A4Q7WM38_9ACTN</name>
<feature type="transmembrane region" description="Helical" evidence="9">
    <location>
        <begin position="88"/>
        <end position="111"/>
    </location>
</feature>
<feature type="domain" description="Major facilitator superfamily (MFS) profile" evidence="10">
    <location>
        <begin position="23"/>
        <end position="501"/>
    </location>
</feature>
<evidence type="ECO:0000256" key="7">
    <source>
        <dbReference type="ARBA" id="ARBA00023136"/>
    </source>
</evidence>
<dbReference type="GO" id="GO:0005886">
    <property type="term" value="C:plasma membrane"/>
    <property type="evidence" value="ECO:0007669"/>
    <property type="project" value="UniProtKB-SubCell"/>
</dbReference>
<dbReference type="RefSeq" id="WP_130447616.1">
    <property type="nucleotide sequence ID" value="NZ_SHKR01000015.1"/>
</dbReference>
<keyword evidence="12" id="KW-1185">Reference proteome</keyword>
<sequence>MAVEVATEERAAPELSRRQMNVLFGTIALGMLLAALDQTIVATALPTIVGDLGGGAHVSWVVTSYLITNTIATVLAGKFGDLFGRKRVFQISTALFVIASALCGLANSMTWLVGWRAVQGIGAGGLMVTAMALIADIIPLRERGKYQGMLGAVFGVATVIGPLLGGLFTDHLSWRWCFYVNLPIGIAVILISARTMPTVTVKLKPVVDYLGIVLVAIGAGGLTLATSLGGQTWAWGSPQIIAIFIVSVIAIVAFVFAERAAREPMLPLRLFANPVFVVSSAVALVVGFAMLGAMTFLPTYLQYVHGVSATSSGLRTLPMVVGLFAASTTAGTIVGRTGRYKIFPIAGSALMAVGLYLFSRLDEFTSFWILSAYLVIFGVGLGLCMQILTIIVQNTSEYRDLGVATSGVTFFRSLGGSFGAAVFGAIYANQLAQHLPAALARSPRLPPADVAVPERLHSHPTVVIAPVVHAYAVTIQTVFLWAVPVAVIALMLALFLKQVPLRDAARASATDIGEGFNAPEPLDPECKLEIAIARLMAKEGRTAIPGIRERSGTMLDIGNGWCVAQVHLRQRHRQPTNMDAIARQVLVPAEVLLPAFQNAVSAGFLNGGPGAWSLTDTGQREWDRFSLALKDWLSERLDIPLADDRAQVDAALSRLTGRLLDEETTARVRGRLLEPATAWPPDAGPSDNGAGTRHG</sequence>
<evidence type="ECO:0000256" key="2">
    <source>
        <dbReference type="ARBA" id="ARBA00007520"/>
    </source>
</evidence>
<dbReference type="EMBL" id="SHKR01000015">
    <property type="protein sequence ID" value="RZU11131.1"/>
    <property type="molecule type" value="Genomic_DNA"/>
</dbReference>
<feature type="transmembrane region" description="Helical" evidence="9">
    <location>
        <begin position="367"/>
        <end position="391"/>
    </location>
</feature>
<dbReference type="InterPro" id="IPR036259">
    <property type="entry name" value="MFS_trans_sf"/>
</dbReference>
<gene>
    <name evidence="11" type="ORF">EV645_6290</name>
</gene>
<evidence type="ECO:0000256" key="9">
    <source>
        <dbReference type="SAM" id="Phobius"/>
    </source>
</evidence>
<evidence type="ECO:0000256" key="6">
    <source>
        <dbReference type="ARBA" id="ARBA00022989"/>
    </source>
</evidence>
<keyword evidence="3" id="KW-0813">Transport</keyword>
<feature type="transmembrane region" description="Helical" evidence="9">
    <location>
        <begin position="342"/>
        <end position="361"/>
    </location>
</feature>
<proteinExistence type="inferred from homology"/>
<evidence type="ECO:0000256" key="8">
    <source>
        <dbReference type="SAM" id="MobiDB-lite"/>
    </source>
</evidence>
<dbReference type="InterPro" id="IPR020846">
    <property type="entry name" value="MFS_dom"/>
</dbReference>
<evidence type="ECO:0000256" key="3">
    <source>
        <dbReference type="ARBA" id="ARBA00022448"/>
    </source>
</evidence>
<dbReference type="OrthoDB" id="7375466at2"/>
<dbReference type="PANTHER" id="PTHR23501">
    <property type="entry name" value="MAJOR FACILITATOR SUPERFAMILY"/>
    <property type="match status" value="1"/>
</dbReference>
<feature type="transmembrane region" description="Helical" evidence="9">
    <location>
        <begin position="117"/>
        <end position="138"/>
    </location>
</feature>
<comment type="subcellular location">
    <subcellularLocation>
        <location evidence="1">Cell membrane</location>
        <topology evidence="1">Multi-pass membrane protein</topology>
    </subcellularLocation>
</comment>
<dbReference type="PRINTS" id="PR01036">
    <property type="entry name" value="TCRTETB"/>
</dbReference>
<dbReference type="Gene3D" id="1.20.1720.10">
    <property type="entry name" value="Multidrug resistance protein D"/>
    <property type="match status" value="1"/>
</dbReference>
<keyword evidence="5 9" id="KW-0812">Transmembrane</keyword>
<evidence type="ECO:0000259" key="10">
    <source>
        <dbReference type="PROSITE" id="PS50850"/>
    </source>
</evidence>
<dbReference type="PANTHER" id="PTHR23501:SF197">
    <property type="entry name" value="COMD"/>
    <property type="match status" value="1"/>
</dbReference>
<dbReference type="InterPro" id="IPR004638">
    <property type="entry name" value="EmrB-like"/>
</dbReference>
<evidence type="ECO:0000256" key="5">
    <source>
        <dbReference type="ARBA" id="ARBA00022692"/>
    </source>
</evidence>
<feature type="transmembrane region" description="Helical" evidence="9">
    <location>
        <begin position="317"/>
        <end position="335"/>
    </location>
</feature>
<feature type="region of interest" description="Disordered" evidence="8">
    <location>
        <begin position="672"/>
        <end position="695"/>
    </location>
</feature>
<dbReference type="FunFam" id="1.20.1720.10:FF:000004">
    <property type="entry name" value="EmrB/QacA family drug resistance transporter"/>
    <property type="match status" value="1"/>
</dbReference>
<evidence type="ECO:0000313" key="12">
    <source>
        <dbReference type="Proteomes" id="UP000292027"/>
    </source>
</evidence>
<feature type="transmembrane region" description="Helical" evidence="9">
    <location>
        <begin position="150"/>
        <end position="167"/>
    </location>
</feature>
<dbReference type="NCBIfam" id="TIGR00711">
    <property type="entry name" value="efflux_EmrB"/>
    <property type="match status" value="1"/>
</dbReference>
<protein>
    <submittedName>
        <fullName evidence="11">EmrB/QacA subfamily drug resistance transporter</fullName>
    </submittedName>
</protein>
<reference evidence="11 12" key="1">
    <citation type="journal article" date="2015" name="Stand. Genomic Sci.">
        <title>Genomic Encyclopedia of Bacterial and Archaeal Type Strains, Phase III: the genomes of soil and plant-associated and newly described type strains.</title>
        <authorList>
            <person name="Whitman W.B."/>
            <person name="Woyke T."/>
            <person name="Klenk H.P."/>
            <person name="Zhou Y."/>
            <person name="Lilburn T.G."/>
            <person name="Beck B.J."/>
            <person name="De Vos P."/>
            <person name="Vandamme P."/>
            <person name="Eisen J.A."/>
            <person name="Garrity G."/>
            <person name="Hugenholtz P."/>
            <person name="Kyrpides N.C."/>
        </authorList>
    </citation>
    <scope>NUCLEOTIDE SEQUENCE [LARGE SCALE GENOMIC DNA]</scope>
    <source>
        <strain evidence="11 12">VKM Ac-2540</strain>
    </source>
</reference>
<accession>A0A4Q7WM38</accession>
<evidence type="ECO:0000256" key="1">
    <source>
        <dbReference type="ARBA" id="ARBA00004651"/>
    </source>
</evidence>
<feature type="transmembrane region" description="Helical" evidence="9">
    <location>
        <begin position="403"/>
        <end position="427"/>
    </location>
</feature>
<comment type="caution">
    <text evidence="11">The sequence shown here is derived from an EMBL/GenBank/DDBJ whole genome shotgun (WGS) entry which is preliminary data.</text>
</comment>
<dbReference type="PROSITE" id="PS50850">
    <property type="entry name" value="MFS"/>
    <property type="match status" value="1"/>
</dbReference>
<feature type="transmembrane region" description="Helical" evidence="9">
    <location>
        <begin position="270"/>
        <end position="297"/>
    </location>
</feature>
<keyword evidence="4" id="KW-1003">Cell membrane</keyword>
<evidence type="ECO:0000256" key="4">
    <source>
        <dbReference type="ARBA" id="ARBA00022475"/>
    </source>
</evidence>
<evidence type="ECO:0000313" key="11">
    <source>
        <dbReference type="EMBL" id="RZU11131.1"/>
    </source>
</evidence>
<dbReference type="Proteomes" id="UP000292027">
    <property type="component" value="Unassembled WGS sequence"/>
</dbReference>
<feature type="transmembrane region" description="Helical" evidence="9">
    <location>
        <begin position="240"/>
        <end position="258"/>
    </location>
</feature>
<feature type="transmembrane region" description="Helical" evidence="9">
    <location>
        <begin position="57"/>
        <end position="76"/>
    </location>
</feature>
<keyword evidence="7 9" id="KW-0472">Membrane</keyword>
<feature type="transmembrane region" description="Helical" evidence="9">
    <location>
        <begin position="173"/>
        <end position="194"/>
    </location>
</feature>
<feature type="transmembrane region" description="Helical" evidence="9">
    <location>
        <begin position="22"/>
        <end position="45"/>
    </location>
</feature>
<keyword evidence="6 9" id="KW-1133">Transmembrane helix</keyword>
<dbReference type="AlphaFoldDB" id="A0A4Q7WM38"/>
<dbReference type="CDD" id="cd17502">
    <property type="entry name" value="MFS_Azr1_MDR_like"/>
    <property type="match status" value="1"/>
</dbReference>
<feature type="transmembrane region" description="Helical" evidence="9">
    <location>
        <begin position="206"/>
        <end position="228"/>
    </location>
</feature>
<dbReference type="SUPFAM" id="SSF103473">
    <property type="entry name" value="MFS general substrate transporter"/>
    <property type="match status" value="1"/>
</dbReference>
<feature type="transmembrane region" description="Helical" evidence="9">
    <location>
        <begin position="478"/>
        <end position="496"/>
    </location>
</feature>